<dbReference type="Pfam" id="PF13456">
    <property type="entry name" value="RVT_3"/>
    <property type="match status" value="1"/>
</dbReference>
<keyword evidence="2" id="KW-1185">Reference proteome</keyword>
<comment type="caution">
    <text evidence="1">The sequence shown here is derived from an EMBL/GenBank/DDBJ whole genome shotgun (WGS) entry which is preliminary data.</text>
</comment>
<dbReference type="Proteomes" id="UP001472677">
    <property type="component" value="Unassembled WGS sequence"/>
</dbReference>
<proteinExistence type="predicted"/>
<dbReference type="EMBL" id="JBBPBM010000891">
    <property type="protein sequence ID" value="KAK8489851.1"/>
    <property type="molecule type" value="Genomic_DNA"/>
</dbReference>
<sequence length="81" mass="9216">MKLKSKENDFSEIGAITEDTCSLLGNLENSRLSFVRRGGNRVAHELARERFSLTADHIWLEEAPVRIEIFAAEDRRCSDPP</sequence>
<name>A0ABR2AAL7_9ROSI</name>
<evidence type="ECO:0000313" key="2">
    <source>
        <dbReference type="Proteomes" id="UP001472677"/>
    </source>
</evidence>
<evidence type="ECO:0000313" key="1">
    <source>
        <dbReference type="EMBL" id="KAK8489851.1"/>
    </source>
</evidence>
<reference evidence="1 2" key="1">
    <citation type="journal article" date="2024" name="G3 (Bethesda)">
        <title>Genome assembly of Hibiscus sabdariffa L. provides insights into metabolisms of medicinal natural products.</title>
        <authorList>
            <person name="Kim T."/>
        </authorList>
    </citation>
    <scope>NUCLEOTIDE SEQUENCE [LARGE SCALE GENOMIC DNA]</scope>
    <source>
        <strain evidence="1">TK-2024</strain>
        <tissue evidence="1">Old leaves</tissue>
    </source>
</reference>
<gene>
    <name evidence="1" type="ORF">V6N12_001425</name>
</gene>
<protein>
    <submittedName>
        <fullName evidence="1">Uncharacterized protein</fullName>
    </submittedName>
</protein>
<dbReference type="InterPro" id="IPR002156">
    <property type="entry name" value="RNaseH_domain"/>
</dbReference>
<accession>A0ABR2AAL7</accession>
<organism evidence="1 2">
    <name type="scientific">Hibiscus sabdariffa</name>
    <name type="common">roselle</name>
    <dbReference type="NCBI Taxonomy" id="183260"/>
    <lineage>
        <taxon>Eukaryota</taxon>
        <taxon>Viridiplantae</taxon>
        <taxon>Streptophyta</taxon>
        <taxon>Embryophyta</taxon>
        <taxon>Tracheophyta</taxon>
        <taxon>Spermatophyta</taxon>
        <taxon>Magnoliopsida</taxon>
        <taxon>eudicotyledons</taxon>
        <taxon>Gunneridae</taxon>
        <taxon>Pentapetalae</taxon>
        <taxon>rosids</taxon>
        <taxon>malvids</taxon>
        <taxon>Malvales</taxon>
        <taxon>Malvaceae</taxon>
        <taxon>Malvoideae</taxon>
        <taxon>Hibiscus</taxon>
    </lineage>
</organism>